<accession>A0A0E9PDF2</accession>
<evidence type="ECO:0000313" key="1">
    <source>
        <dbReference type="EMBL" id="JAH02292.1"/>
    </source>
</evidence>
<dbReference type="AlphaFoldDB" id="A0A0E9PDF2"/>
<reference evidence="1" key="2">
    <citation type="journal article" date="2015" name="Fish Shellfish Immunol.">
        <title>Early steps in the European eel (Anguilla anguilla)-Vibrio vulnificus interaction in the gills: Role of the RtxA13 toxin.</title>
        <authorList>
            <person name="Callol A."/>
            <person name="Pajuelo D."/>
            <person name="Ebbesson L."/>
            <person name="Teles M."/>
            <person name="MacKenzie S."/>
            <person name="Amaro C."/>
        </authorList>
    </citation>
    <scope>NUCLEOTIDE SEQUENCE</scope>
</reference>
<dbReference type="EMBL" id="GBXM01106285">
    <property type="protein sequence ID" value="JAH02292.1"/>
    <property type="molecule type" value="Transcribed_RNA"/>
</dbReference>
<sequence length="28" mass="3207">MISPDFNHPPPLVKIPTLKSLLLAHRRD</sequence>
<proteinExistence type="predicted"/>
<protein>
    <submittedName>
        <fullName evidence="1">Uncharacterized protein</fullName>
    </submittedName>
</protein>
<name>A0A0E9PDF2_ANGAN</name>
<organism evidence="1">
    <name type="scientific">Anguilla anguilla</name>
    <name type="common">European freshwater eel</name>
    <name type="synonym">Muraena anguilla</name>
    <dbReference type="NCBI Taxonomy" id="7936"/>
    <lineage>
        <taxon>Eukaryota</taxon>
        <taxon>Metazoa</taxon>
        <taxon>Chordata</taxon>
        <taxon>Craniata</taxon>
        <taxon>Vertebrata</taxon>
        <taxon>Euteleostomi</taxon>
        <taxon>Actinopterygii</taxon>
        <taxon>Neopterygii</taxon>
        <taxon>Teleostei</taxon>
        <taxon>Anguilliformes</taxon>
        <taxon>Anguillidae</taxon>
        <taxon>Anguilla</taxon>
    </lineage>
</organism>
<reference evidence="1" key="1">
    <citation type="submission" date="2014-11" db="EMBL/GenBank/DDBJ databases">
        <authorList>
            <person name="Amaro Gonzalez C."/>
        </authorList>
    </citation>
    <scope>NUCLEOTIDE SEQUENCE</scope>
</reference>